<evidence type="ECO:0000256" key="2">
    <source>
        <dbReference type="SAM" id="MobiDB-lite"/>
    </source>
</evidence>
<gene>
    <name evidence="3" type="ORF">OC842_000979</name>
</gene>
<keyword evidence="1" id="KW-0175">Coiled coil</keyword>
<comment type="caution">
    <text evidence="3">The sequence shown here is derived from an EMBL/GenBank/DDBJ whole genome shotgun (WGS) entry which is preliminary data.</text>
</comment>
<evidence type="ECO:0000313" key="4">
    <source>
        <dbReference type="Proteomes" id="UP001176521"/>
    </source>
</evidence>
<protein>
    <submittedName>
        <fullName evidence="3">Uncharacterized protein</fullName>
    </submittedName>
</protein>
<name>A0AAN6JNZ3_9BASI</name>
<sequence>MHIRRYQCEDLPAIDPRQLDLGVAPSAGTPLDGRVPLTPLKAPAPQGCPPALEHNADARSRPPATDQPAQKTRRLDWEDEPSSVKAVREPTTKSVVRTYLNEQGQSLIATEVASVLKDYSTSVNGFRSRVLAARRDLADCDSLIPADDGYVYLRINETDLSSYLRSTQAMDKRIQALTAALGAATDRVKVLEGTVETLVEGGSVLVAASTGAGPPAEVGADGGRVHKWAKVQNEFRTTVARMAGLVAGRGAGDSADKIYDFSFPSSPAEWTLHPDTYEPTAADIPVPASELPAGSPKRYRCLRLDFGAAWDAEPNRALLMPILRSILTYPAKHDIPADFTPNELWDKALKRTWANWVKEANRRAQRTAEELQEENTIIHQKQRRYHRLKQKVDRRTANAAKAVVNDRSGKTSDIRMAIVLDDAMHSDDYSDSELLPGASSPSEIRIRRVPAYRSDELGDLLRSFESKGFVPTKTTVDRGETFDLPATGRLPKGLPRWAVKGAWAEQNLSRLPMLVANRGPWTGPGSVASGPDAFGTGTYDRDACDKMRRGEGVVVVAYAAGPAVAAAPSFASVGRAGPSCLRIDNLV</sequence>
<feature type="region of interest" description="Disordered" evidence="2">
    <location>
        <begin position="24"/>
        <end position="89"/>
    </location>
</feature>
<dbReference type="Proteomes" id="UP001176521">
    <property type="component" value="Unassembled WGS sequence"/>
</dbReference>
<organism evidence="3 4">
    <name type="scientific">Tilletia horrida</name>
    <dbReference type="NCBI Taxonomy" id="155126"/>
    <lineage>
        <taxon>Eukaryota</taxon>
        <taxon>Fungi</taxon>
        <taxon>Dikarya</taxon>
        <taxon>Basidiomycota</taxon>
        <taxon>Ustilaginomycotina</taxon>
        <taxon>Exobasidiomycetes</taxon>
        <taxon>Tilletiales</taxon>
        <taxon>Tilletiaceae</taxon>
        <taxon>Tilletia</taxon>
    </lineage>
</organism>
<proteinExistence type="predicted"/>
<evidence type="ECO:0000313" key="3">
    <source>
        <dbReference type="EMBL" id="KAK0539422.1"/>
    </source>
</evidence>
<feature type="coiled-coil region" evidence="1">
    <location>
        <begin position="354"/>
        <end position="391"/>
    </location>
</feature>
<dbReference type="EMBL" id="JAPDMQ010000031">
    <property type="protein sequence ID" value="KAK0539422.1"/>
    <property type="molecule type" value="Genomic_DNA"/>
</dbReference>
<keyword evidence="4" id="KW-1185">Reference proteome</keyword>
<reference evidence="3" key="1">
    <citation type="journal article" date="2023" name="PhytoFront">
        <title>Draft Genome Resources of Seven Strains of Tilletia horrida, Causal Agent of Kernel Smut of Rice.</title>
        <authorList>
            <person name="Khanal S."/>
            <person name="Antony Babu S."/>
            <person name="Zhou X.G."/>
        </authorList>
    </citation>
    <scope>NUCLEOTIDE SEQUENCE</scope>
    <source>
        <strain evidence="3">TX3</strain>
    </source>
</reference>
<accession>A0AAN6JNZ3</accession>
<evidence type="ECO:0000256" key="1">
    <source>
        <dbReference type="SAM" id="Coils"/>
    </source>
</evidence>
<dbReference type="AlphaFoldDB" id="A0AAN6JNZ3"/>